<evidence type="ECO:0000256" key="1">
    <source>
        <dbReference type="ARBA" id="ARBA00004123"/>
    </source>
</evidence>
<dbReference type="Proteomes" id="UP000289340">
    <property type="component" value="Chromosome 14"/>
</dbReference>
<evidence type="ECO:0000313" key="7">
    <source>
        <dbReference type="EMBL" id="RZB67077.1"/>
    </source>
</evidence>
<dbReference type="Gene3D" id="2.40.330.10">
    <property type="entry name" value="DNA-binding pseudobarrel domain"/>
    <property type="match status" value="1"/>
</dbReference>
<evidence type="ECO:0000256" key="5">
    <source>
        <dbReference type="ARBA" id="ARBA00023242"/>
    </source>
</evidence>
<keyword evidence="8" id="KW-1185">Reference proteome</keyword>
<evidence type="ECO:0000256" key="6">
    <source>
        <dbReference type="SAM" id="MobiDB-lite"/>
    </source>
</evidence>
<sequence length="210" mass="24560">MAIEKKNSRGAAKKEFDSVDMRLRKAFRAWLAQEQQKNPQLFSFLEDDDTEILKSLLRRKDKRKREEEGTSMKCASSSSDELPSPFKEKIQEMKGCEVKLVMQKKLYESDLNPNQNHACFSIKIANNFLTQKEESFLEENKMLAGMHVIVLDPSLRDCNMCFMKGSRSCFYNLTNGWNQIVLQNDLKLHDILQLWSFRVSSYLWFALVKL</sequence>
<keyword evidence="4" id="KW-0804">Transcription</keyword>
<reference evidence="7 8" key="1">
    <citation type="submission" date="2018-09" db="EMBL/GenBank/DDBJ databases">
        <title>A high-quality reference genome of wild soybean provides a powerful tool to mine soybean genomes.</title>
        <authorList>
            <person name="Xie M."/>
            <person name="Chung C.Y.L."/>
            <person name="Li M.-W."/>
            <person name="Wong F.-L."/>
            <person name="Chan T.-F."/>
            <person name="Lam H.-M."/>
        </authorList>
    </citation>
    <scope>NUCLEOTIDE SEQUENCE [LARGE SCALE GENOMIC DNA]</scope>
    <source>
        <strain evidence="8">cv. W05</strain>
        <tissue evidence="7">Hypocotyl of etiolated seedlings</tissue>
    </source>
</reference>
<evidence type="ECO:0000256" key="4">
    <source>
        <dbReference type="ARBA" id="ARBA00023163"/>
    </source>
</evidence>
<dbReference type="PANTHER" id="PTHR31541:SF25">
    <property type="entry name" value="GAMMA-GLIADIN B"/>
    <property type="match status" value="1"/>
</dbReference>
<organism evidence="7 8">
    <name type="scientific">Glycine soja</name>
    <name type="common">Wild soybean</name>
    <dbReference type="NCBI Taxonomy" id="3848"/>
    <lineage>
        <taxon>Eukaryota</taxon>
        <taxon>Viridiplantae</taxon>
        <taxon>Streptophyta</taxon>
        <taxon>Embryophyta</taxon>
        <taxon>Tracheophyta</taxon>
        <taxon>Spermatophyta</taxon>
        <taxon>Magnoliopsida</taxon>
        <taxon>eudicotyledons</taxon>
        <taxon>Gunneridae</taxon>
        <taxon>Pentapetalae</taxon>
        <taxon>rosids</taxon>
        <taxon>fabids</taxon>
        <taxon>Fabales</taxon>
        <taxon>Fabaceae</taxon>
        <taxon>Papilionoideae</taxon>
        <taxon>50 kb inversion clade</taxon>
        <taxon>NPAAA clade</taxon>
        <taxon>indigoferoid/millettioid clade</taxon>
        <taxon>Phaseoleae</taxon>
        <taxon>Glycine</taxon>
        <taxon>Glycine subgen. Soja</taxon>
    </lineage>
</organism>
<comment type="subcellular location">
    <subcellularLocation>
        <location evidence="1">Nucleus</location>
    </subcellularLocation>
</comment>
<protein>
    <submittedName>
        <fullName evidence="7">B3 domain-containing protein</fullName>
    </submittedName>
</protein>
<dbReference type="InterPro" id="IPR005508">
    <property type="entry name" value="At2g31720-like"/>
</dbReference>
<dbReference type="EMBL" id="QZWG01000014">
    <property type="protein sequence ID" value="RZB67077.1"/>
    <property type="molecule type" value="Genomic_DNA"/>
</dbReference>
<evidence type="ECO:0000313" key="8">
    <source>
        <dbReference type="Proteomes" id="UP000289340"/>
    </source>
</evidence>
<gene>
    <name evidence="7" type="ORF">D0Y65_037462</name>
</gene>
<evidence type="ECO:0000256" key="2">
    <source>
        <dbReference type="ARBA" id="ARBA00023015"/>
    </source>
</evidence>
<proteinExistence type="predicted"/>
<dbReference type="Gramene" id="XM_028345229.1">
    <property type="protein sequence ID" value="XP_028201030.1"/>
    <property type="gene ID" value="LOC114385209"/>
</dbReference>
<feature type="region of interest" description="Disordered" evidence="6">
    <location>
        <begin position="61"/>
        <end position="84"/>
    </location>
</feature>
<keyword evidence="2" id="KW-0805">Transcription regulation</keyword>
<accession>A0A445H0F2</accession>
<keyword evidence="5" id="KW-0539">Nucleus</keyword>
<evidence type="ECO:0000256" key="3">
    <source>
        <dbReference type="ARBA" id="ARBA00023125"/>
    </source>
</evidence>
<dbReference type="PANTHER" id="PTHR31541">
    <property type="entry name" value="B3 DOMAIN PLANT PROTEIN-RELATED"/>
    <property type="match status" value="1"/>
</dbReference>
<name>A0A445H0F2_GLYSO</name>
<dbReference type="GO" id="GO:0003677">
    <property type="term" value="F:DNA binding"/>
    <property type="evidence" value="ECO:0007669"/>
    <property type="project" value="UniProtKB-KW"/>
</dbReference>
<dbReference type="InterPro" id="IPR015300">
    <property type="entry name" value="DNA-bd_pseudobarrel_sf"/>
</dbReference>
<keyword evidence="3" id="KW-0238">DNA-binding</keyword>
<comment type="caution">
    <text evidence="7">The sequence shown here is derived from an EMBL/GenBank/DDBJ whole genome shotgun (WGS) entry which is preliminary data.</text>
</comment>
<dbReference type="GO" id="GO:0005634">
    <property type="term" value="C:nucleus"/>
    <property type="evidence" value="ECO:0007669"/>
    <property type="project" value="UniProtKB-SubCell"/>
</dbReference>
<dbReference type="AlphaFoldDB" id="A0A445H0F2"/>
<dbReference type="Pfam" id="PF03754">
    <property type="entry name" value="At2g31720-like"/>
    <property type="match status" value="1"/>
</dbReference>
<dbReference type="SUPFAM" id="SSF101936">
    <property type="entry name" value="DNA-binding pseudobarrel domain"/>
    <property type="match status" value="1"/>
</dbReference>